<dbReference type="Pfam" id="PF04545">
    <property type="entry name" value="Sigma70_r4"/>
    <property type="match status" value="1"/>
</dbReference>
<evidence type="ECO:0000259" key="6">
    <source>
        <dbReference type="Pfam" id="PF04542"/>
    </source>
</evidence>
<dbReference type="InterPro" id="IPR039425">
    <property type="entry name" value="RNA_pol_sigma-70-like"/>
</dbReference>
<evidence type="ECO:0000313" key="9">
    <source>
        <dbReference type="Proteomes" id="UP001348817"/>
    </source>
</evidence>
<dbReference type="GO" id="GO:0016987">
    <property type="term" value="F:sigma factor activity"/>
    <property type="evidence" value="ECO:0007669"/>
    <property type="project" value="UniProtKB-KW"/>
</dbReference>
<dbReference type="InterPro" id="IPR013325">
    <property type="entry name" value="RNA_pol_sigma_r2"/>
</dbReference>
<dbReference type="Gene3D" id="1.10.10.10">
    <property type="entry name" value="Winged helix-like DNA-binding domain superfamily/Winged helix DNA-binding domain"/>
    <property type="match status" value="1"/>
</dbReference>
<sequence>MGNTYTLYEKIEEERFLDANDSKLVENVYRKYSAPLRSYGLKFCGKPDMVEDAIHDVFVDLWSRAKKLRQLEHPKAYLYRALRNEIITKQKRAIRFVLSPDTSQSGLFPLEIDRETALIKSEIQEETLNRLQEGLASLSENQREILFLRFNAGLSYEQIAETMAIRQQSALNLTHRAIKKLRSQVPEPVLIWIIATQLLR</sequence>
<dbReference type="InterPro" id="IPR007627">
    <property type="entry name" value="RNA_pol_sigma70_r2"/>
</dbReference>
<dbReference type="SUPFAM" id="SSF88946">
    <property type="entry name" value="Sigma2 domain of RNA polymerase sigma factors"/>
    <property type="match status" value="1"/>
</dbReference>
<dbReference type="EMBL" id="AP025314">
    <property type="protein sequence ID" value="BDD08617.1"/>
    <property type="molecule type" value="Genomic_DNA"/>
</dbReference>
<keyword evidence="8" id="KW-0240">DNA-directed RNA polymerase</keyword>
<evidence type="ECO:0000259" key="7">
    <source>
        <dbReference type="Pfam" id="PF04545"/>
    </source>
</evidence>
<keyword evidence="3" id="KW-0731">Sigma factor</keyword>
<reference evidence="8 9" key="1">
    <citation type="submission" date="2021-12" db="EMBL/GenBank/DDBJ databases">
        <title>Genome sequencing of bacteria with rrn-lacking chromosome and rrn-plasmid.</title>
        <authorList>
            <person name="Anda M."/>
            <person name="Iwasaki W."/>
        </authorList>
    </citation>
    <scope>NUCLEOTIDE SEQUENCE [LARGE SCALE GENOMIC DNA]</scope>
    <source>
        <strain evidence="8 9">DSM 100852</strain>
    </source>
</reference>
<dbReference type="AlphaFoldDB" id="A0AAU9CTA2"/>
<evidence type="ECO:0000256" key="2">
    <source>
        <dbReference type="ARBA" id="ARBA00023015"/>
    </source>
</evidence>
<feature type="domain" description="RNA polymerase sigma-70 region 4" evidence="7">
    <location>
        <begin position="135"/>
        <end position="182"/>
    </location>
</feature>
<dbReference type="KEGG" id="fax:FUAX_10490"/>
<dbReference type="CDD" id="cd06171">
    <property type="entry name" value="Sigma70_r4"/>
    <property type="match status" value="1"/>
</dbReference>
<feature type="domain" description="RNA polymerase sigma-70 region 2" evidence="6">
    <location>
        <begin position="29"/>
        <end position="91"/>
    </location>
</feature>
<dbReference type="Proteomes" id="UP001348817">
    <property type="component" value="Chromosome"/>
</dbReference>
<evidence type="ECO:0000256" key="5">
    <source>
        <dbReference type="ARBA" id="ARBA00023163"/>
    </source>
</evidence>
<name>A0AAU9CTA2_9BACT</name>
<dbReference type="PANTHER" id="PTHR43133:SF46">
    <property type="entry name" value="RNA POLYMERASE SIGMA-70 FACTOR ECF SUBFAMILY"/>
    <property type="match status" value="1"/>
</dbReference>
<accession>A0AAU9CTA2</accession>
<evidence type="ECO:0000256" key="4">
    <source>
        <dbReference type="ARBA" id="ARBA00023125"/>
    </source>
</evidence>
<dbReference type="PANTHER" id="PTHR43133">
    <property type="entry name" value="RNA POLYMERASE ECF-TYPE SIGMA FACTO"/>
    <property type="match status" value="1"/>
</dbReference>
<keyword evidence="9" id="KW-1185">Reference proteome</keyword>
<dbReference type="NCBIfam" id="TIGR02937">
    <property type="entry name" value="sigma70-ECF"/>
    <property type="match status" value="1"/>
</dbReference>
<evidence type="ECO:0000256" key="1">
    <source>
        <dbReference type="ARBA" id="ARBA00010641"/>
    </source>
</evidence>
<evidence type="ECO:0000313" key="8">
    <source>
        <dbReference type="EMBL" id="BDD08617.1"/>
    </source>
</evidence>
<keyword evidence="4" id="KW-0238">DNA-binding</keyword>
<dbReference type="InterPro" id="IPR014284">
    <property type="entry name" value="RNA_pol_sigma-70_dom"/>
</dbReference>
<dbReference type="RefSeq" id="WP_338393863.1">
    <property type="nucleotide sequence ID" value="NZ_AP025314.1"/>
</dbReference>
<dbReference type="SUPFAM" id="SSF88659">
    <property type="entry name" value="Sigma3 and sigma4 domains of RNA polymerase sigma factors"/>
    <property type="match status" value="1"/>
</dbReference>
<proteinExistence type="inferred from homology"/>
<dbReference type="Gene3D" id="1.10.1740.10">
    <property type="match status" value="1"/>
</dbReference>
<dbReference type="GO" id="GO:0003677">
    <property type="term" value="F:DNA binding"/>
    <property type="evidence" value="ECO:0007669"/>
    <property type="project" value="UniProtKB-KW"/>
</dbReference>
<keyword evidence="2" id="KW-0805">Transcription regulation</keyword>
<dbReference type="InterPro" id="IPR036388">
    <property type="entry name" value="WH-like_DNA-bd_sf"/>
</dbReference>
<dbReference type="Pfam" id="PF04542">
    <property type="entry name" value="Sigma70_r2"/>
    <property type="match status" value="1"/>
</dbReference>
<dbReference type="InterPro" id="IPR007630">
    <property type="entry name" value="RNA_pol_sigma70_r4"/>
</dbReference>
<dbReference type="GO" id="GO:0000428">
    <property type="term" value="C:DNA-directed RNA polymerase complex"/>
    <property type="evidence" value="ECO:0007669"/>
    <property type="project" value="UniProtKB-KW"/>
</dbReference>
<evidence type="ECO:0000256" key="3">
    <source>
        <dbReference type="ARBA" id="ARBA00023082"/>
    </source>
</evidence>
<comment type="similarity">
    <text evidence="1">Belongs to the sigma-70 factor family. ECF subfamily.</text>
</comment>
<organism evidence="8 9">
    <name type="scientific">Fulvitalea axinellae</name>
    <dbReference type="NCBI Taxonomy" id="1182444"/>
    <lineage>
        <taxon>Bacteria</taxon>
        <taxon>Pseudomonadati</taxon>
        <taxon>Bacteroidota</taxon>
        <taxon>Cytophagia</taxon>
        <taxon>Cytophagales</taxon>
        <taxon>Persicobacteraceae</taxon>
        <taxon>Fulvitalea</taxon>
    </lineage>
</organism>
<keyword evidence="5" id="KW-0804">Transcription</keyword>
<gene>
    <name evidence="8" type="ORF">FUAX_10490</name>
</gene>
<protein>
    <submittedName>
        <fullName evidence="8">DNA-directed RNA polymerase sigma-70 factor</fullName>
    </submittedName>
</protein>
<dbReference type="InterPro" id="IPR013324">
    <property type="entry name" value="RNA_pol_sigma_r3/r4-like"/>
</dbReference>
<dbReference type="GO" id="GO:0006352">
    <property type="term" value="P:DNA-templated transcription initiation"/>
    <property type="evidence" value="ECO:0007669"/>
    <property type="project" value="InterPro"/>
</dbReference>